<keyword evidence="4" id="KW-0238">DNA-binding</keyword>
<dbReference type="Proteomes" id="UP000494163">
    <property type="component" value="Chromosome 4"/>
</dbReference>
<feature type="region of interest" description="Disordered" evidence="8">
    <location>
        <begin position="516"/>
        <end position="597"/>
    </location>
</feature>
<dbReference type="PANTHER" id="PTHR11492">
    <property type="entry name" value="NUCLEAR FACTOR I"/>
    <property type="match status" value="1"/>
</dbReference>
<feature type="compositionally biased region" description="Low complexity" evidence="8">
    <location>
        <begin position="320"/>
        <end position="334"/>
    </location>
</feature>
<proteinExistence type="predicted"/>
<keyword evidence="5" id="KW-0010">Activator</keyword>
<keyword evidence="6" id="KW-0804">Transcription</keyword>
<dbReference type="GO" id="GO:0045893">
    <property type="term" value="P:positive regulation of DNA-templated transcription"/>
    <property type="evidence" value="ECO:0007669"/>
    <property type="project" value="UniProtKB-ARBA"/>
</dbReference>
<keyword evidence="7" id="KW-0539">Nucleus</keyword>
<protein>
    <submittedName>
        <fullName evidence="10">NfI</fullName>
    </submittedName>
</protein>
<evidence type="ECO:0000256" key="4">
    <source>
        <dbReference type="ARBA" id="ARBA00023125"/>
    </source>
</evidence>
<evidence type="ECO:0000313" key="10">
    <source>
        <dbReference type="EMBL" id="ALC48086.1"/>
    </source>
</evidence>
<dbReference type="AlphaFoldDB" id="A0A0M5J5N2"/>
<name>A0A0M5J5N2_DROBS</name>
<keyword evidence="3" id="KW-0805">Transcription regulation</keyword>
<dbReference type="Pfam" id="PF03165">
    <property type="entry name" value="MH1"/>
    <property type="match status" value="1"/>
</dbReference>
<comment type="subcellular location">
    <subcellularLocation>
        <location evidence="1">Nucleus</location>
    </subcellularLocation>
</comment>
<reference evidence="10 11" key="1">
    <citation type="submission" date="2015-08" db="EMBL/GenBank/DDBJ databases">
        <title>Ancestral chromatin configuration constrains chromatin evolution on differentiating sex chromosomes in Drosophila.</title>
        <authorList>
            <person name="Zhou Q."/>
            <person name="Bachtrog D."/>
        </authorList>
    </citation>
    <scope>NUCLEOTIDE SEQUENCE [LARGE SCALE GENOMIC DNA]</scope>
    <source>
        <tissue evidence="10">Whole larvae</tissue>
    </source>
</reference>
<accession>A0A0M5J5N2</accession>
<evidence type="ECO:0000256" key="1">
    <source>
        <dbReference type="ARBA" id="ARBA00004123"/>
    </source>
</evidence>
<feature type="domain" description="CTF/NF-I" evidence="9">
    <location>
        <begin position="9"/>
        <end position="197"/>
    </location>
</feature>
<gene>
    <name evidence="10" type="ORF">Dbus_chr4g24</name>
</gene>
<dbReference type="InterPro" id="IPR020604">
    <property type="entry name" value="CTF/NFI_DNA-bd-dom"/>
</dbReference>
<keyword evidence="2" id="KW-0235">DNA replication</keyword>
<evidence type="ECO:0000256" key="3">
    <source>
        <dbReference type="ARBA" id="ARBA00023015"/>
    </source>
</evidence>
<feature type="region of interest" description="Disordered" evidence="8">
    <location>
        <begin position="318"/>
        <end position="338"/>
    </location>
</feature>
<evidence type="ECO:0000313" key="11">
    <source>
        <dbReference type="Proteomes" id="UP000494163"/>
    </source>
</evidence>
<dbReference type="EMBL" id="CP012527">
    <property type="protein sequence ID" value="ALC48086.1"/>
    <property type="molecule type" value="Genomic_DNA"/>
</dbReference>
<dbReference type="InterPro" id="IPR019548">
    <property type="entry name" value="CTF/NFI_DNA-bd_N"/>
</dbReference>
<dbReference type="STRING" id="30019.A0A0M5J5N2"/>
<evidence type="ECO:0000256" key="7">
    <source>
        <dbReference type="ARBA" id="ARBA00023242"/>
    </source>
</evidence>
<feature type="compositionally biased region" description="Low complexity" evidence="8">
    <location>
        <begin position="524"/>
        <end position="537"/>
    </location>
</feature>
<evidence type="ECO:0000256" key="2">
    <source>
        <dbReference type="ARBA" id="ARBA00022705"/>
    </source>
</evidence>
<feature type="compositionally biased region" description="Low complexity" evidence="8">
    <location>
        <begin position="562"/>
        <end position="576"/>
    </location>
</feature>
<dbReference type="GO" id="GO:0005634">
    <property type="term" value="C:nucleus"/>
    <property type="evidence" value="ECO:0007669"/>
    <property type="project" value="UniProtKB-SubCell"/>
</dbReference>
<dbReference type="SMART" id="SM00523">
    <property type="entry name" value="DWA"/>
    <property type="match status" value="1"/>
</dbReference>
<dbReference type="GO" id="GO:0006260">
    <property type="term" value="P:DNA replication"/>
    <property type="evidence" value="ECO:0007669"/>
    <property type="project" value="UniProtKB-KW"/>
</dbReference>
<evidence type="ECO:0000259" key="9">
    <source>
        <dbReference type="PROSITE" id="PS51080"/>
    </source>
</evidence>
<dbReference type="OMA" id="VVRQNPY"/>
<dbReference type="InterPro" id="IPR003619">
    <property type="entry name" value="MAD_homology1_Dwarfin-type"/>
</dbReference>
<keyword evidence="11" id="KW-1185">Reference proteome</keyword>
<dbReference type="OrthoDB" id="10055441at2759"/>
<sequence>MIETDVSSYLQTSSTGQDEFHPFIEALLPYVKSFSYSWFNLQAAKRKYYKKHEKRMSLEEERHCKDELQNEKTEVKQKWASRLLGKLRKDITQESREDFVQSIIGKRKSICVLSNPDQKGKMRRIDCLRQADKVWRLDLVMVILFKAIPLESTDVRELDLYLANFINTHSSSLTSLPNPTLMATSMEAARSPQLTIYSQNRNSNAAVDRKDDTDGIETKSKGIRHNPYNGVVCNDIILATGVFSSQELWTLSRDSILDEASSNSLHTNIIKRESVGNAYDCNTYQLNPDSPISSSQALAQAGSIVANSISGGYNVDFVDQNPNTNANHNQNQAQRGVHLSQSPLLRSDAASASSLDEGAGVGSGAGTVAGCCKIDHCASPTAISRTSTSAENCSTGSFSVILRTSDTNNSSGDTTVTTDSALSLHRYQPLNSKGIPNMPQIRSAEAILHHNCSTLLAASLTSHAHPSHFQLHQQLRSSKITASAPPHYHSTMLPPMLPPMARPVAIIRTSSDLAMLGQSSPPVGTLSTSQSLSLGASKANLEEGETRDLSTAIETNQSPNNSDVSASTSVSGSCTVLEATPSPQPHPARSPHISSESIRCKMPAVAASNSLTRIATQVYPTANSREYFNHFHSQSTSLLGYAGSISTMSGVISPTNLSLYSTPAMAVTTAHRSGARCRWNNALADDDFNLIPHSAPSTNIENTQVILMEDLHKKKVQKSVSSVSTCLRGGVAASADRLQRLKPK</sequence>
<evidence type="ECO:0000256" key="8">
    <source>
        <dbReference type="SAM" id="MobiDB-lite"/>
    </source>
</evidence>
<organism evidence="10 11">
    <name type="scientific">Drosophila busckii</name>
    <name type="common">Fruit fly</name>
    <dbReference type="NCBI Taxonomy" id="30019"/>
    <lineage>
        <taxon>Eukaryota</taxon>
        <taxon>Metazoa</taxon>
        <taxon>Ecdysozoa</taxon>
        <taxon>Arthropoda</taxon>
        <taxon>Hexapoda</taxon>
        <taxon>Insecta</taxon>
        <taxon>Pterygota</taxon>
        <taxon>Neoptera</taxon>
        <taxon>Endopterygota</taxon>
        <taxon>Diptera</taxon>
        <taxon>Brachycera</taxon>
        <taxon>Muscomorpha</taxon>
        <taxon>Ephydroidea</taxon>
        <taxon>Drosophilidae</taxon>
        <taxon>Drosophila</taxon>
    </lineage>
</organism>
<dbReference type="InterPro" id="IPR000647">
    <property type="entry name" value="CTF/NFI"/>
</dbReference>
<evidence type="ECO:0000256" key="6">
    <source>
        <dbReference type="ARBA" id="ARBA00023163"/>
    </source>
</evidence>
<evidence type="ECO:0000256" key="5">
    <source>
        <dbReference type="ARBA" id="ARBA00023159"/>
    </source>
</evidence>
<dbReference type="Pfam" id="PF10524">
    <property type="entry name" value="NfI_DNAbd_pre-N"/>
    <property type="match status" value="1"/>
</dbReference>
<dbReference type="PROSITE" id="PS51080">
    <property type="entry name" value="CTF_NFI_2"/>
    <property type="match status" value="1"/>
</dbReference>
<feature type="compositionally biased region" description="Polar residues" evidence="8">
    <location>
        <begin position="552"/>
        <end position="561"/>
    </location>
</feature>
<dbReference type="GO" id="GO:0000978">
    <property type="term" value="F:RNA polymerase II cis-regulatory region sequence-specific DNA binding"/>
    <property type="evidence" value="ECO:0007669"/>
    <property type="project" value="TreeGrafter"/>
</dbReference>
<dbReference type="GO" id="GO:0000981">
    <property type="term" value="F:DNA-binding transcription factor activity, RNA polymerase II-specific"/>
    <property type="evidence" value="ECO:0007669"/>
    <property type="project" value="TreeGrafter"/>
</dbReference>
<dbReference type="PANTHER" id="PTHR11492:SF8">
    <property type="entry name" value="NUCLEAR FACTOR I, ISOFORM B"/>
    <property type="match status" value="1"/>
</dbReference>